<dbReference type="PANTHER" id="PTHR22894">
    <property type="entry name" value="RING-TYPE DOMAIN-CONTAINING PROTEIN"/>
    <property type="match status" value="1"/>
</dbReference>
<dbReference type="PANTHER" id="PTHR22894:SF5">
    <property type="entry name" value="RING-TYPE DOMAIN-CONTAINING PROTEIN"/>
    <property type="match status" value="1"/>
</dbReference>
<evidence type="ECO:0000256" key="4">
    <source>
        <dbReference type="PROSITE-ProRule" id="PRU00175"/>
    </source>
</evidence>
<dbReference type="PROSITE" id="PS00518">
    <property type="entry name" value="ZF_RING_1"/>
    <property type="match status" value="1"/>
</dbReference>
<dbReference type="InterPro" id="IPR018957">
    <property type="entry name" value="Znf_C3HC4_RING-type"/>
</dbReference>
<dbReference type="InterPro" id="IPR038896">
    <property type="entry name" value="RNF170"/>
</dbReference>
<dbReference type="GO" id="GO:0005634">
    <property type="term" value="C:nucleus"/>
    <property type="evidence" value="ECO:0007669"/>
    <property type="project" value="UniProtKB-ARBA"/>
</dbReference>
<dbReference type="GO" id="GO:0008270">
    <property type="term" value="F:zinc ion binding"/>
    <property type="evidence" value="ECO:0007669"/>
    <property type="project" value="UniProtKB-KW"/>
</dbReference>
<reference evidence="7" key="1">
    <citation type="submission" date="2019-08" db="EMBL/GenBank/DDBJ databases">
        <title>The genome of the North American firefly Photinus pyralis.</title>
        <authorList>
            <consortium name="Photinus pyralis genome working group"/>
            <person name="Fallon T.R."/>
            <person name="Sander Lower S.E."/>
            <person name="Weng J.-K."/>
        </authorList>
    </citation>
    <scope>NUCLEOTIDE SEQUENCE</scope>
    <source>
        <strain evidence="7">TRF0915ILg1</strain>
        <tissue evidence="7">Whole body</tissue>
    </source>
</reference>
<evidence type="ECO:0000259" key="6">
    <source>
        <dbReference type="PROSITE" id="PS50089"/>
    </source>
</evidence>
<dbReference type="InterPro" id="IPR017907">
    <property type="entry name" value="Znf_RING_CS"/>
</dbReference>
<organism evidence="7 8">
    <name type="scientific">Ignelater luminosus</name>
    <name type="common">Cucubano</name>
    <name type="synonym">Pyrophorus luminosus</name>
    <dbReference type="NCBI Taxonomy" id="2038154"/>
    <lineage>
        <taxon>Eukaryota</taxon>
        <taxon>Metazoa</taxon>
        <taxon>Ecdysozoa</taxon>
        <taxon>Arthropoda</taxon>
        <taxon>Hexapoda</taxon>
        <taxon>Insecta</taxon>
        <taxon>Pterygota</taxon>
        <taxon>Neoptera</taxon>
        <taxon>Endopterygota</taxon>
        <taxon>Coleoptera</taxon>
        <taxon>Polyphaga</taxon>
        <taxon>Elateriformia</taxon>
        <taxon>Elateroidea</taxon>
        <taxon>Elateridae</taxon>
        <taxon>Agrypninae</taxon>
        <taxon>Pyrophorini</taxon>
        <taxon>Ignelater</taxon>
    </lineage>
</organism>
<accession>A0A8K0DA60</accession>
<evidence type="ECO:0000256" key="5">
    <source>
        <dbReference type="SAM" id="Phobius"/>
    </source>
</evidence>
<dbReference type="EMBL" id="VTPC01002111">
    <property type="protein sequence ID" value="KAF2900574.1"/>
    <property type="molecule type" value="Genomic_DNA"/>
</dbReference>
<keyword evidence="2 4" id="KW-0863">Zinc-finger</keyword>
<evidence type="ECO:0000313" key="8">
    <source>
        <dbReference type="Proteomes" id="UP000801492"/>
    </source>
</evidence>
<keyword evidence="5" id="KW-0812">Transmembrane</keyword>
<feature type="transmembrane region" description="Helical" evidence="5">
    <location>
        <begin position="171"/>
        <end position="190"/>
    </location>
</feature>
<dbReference type="Gene3D" id="3.30.40.10">
    <property type="entry name" value="Zinc/RING finger domain, C3HC4 (zinc finger)"/>
    <property type="match status" value="1"/>
</dbReference>
<feature type="domain" description="RING-type" evidence="6">
    <location>
        <begin position="74"/>
        <end position="117"/>
    </location>
</feature>
<gene>
    <name evidence="7" type="ORF">ILUMI_05616</name>
</gene>
<evidence type="ECO:0000256" key="3">
    <source>
        <dbReference type="ARBA" id="ARBA00022833"/>
    </source>
</evidence>
<dbReference type="InterPro" id="IPR001841">
    <property type="entry name" value="Znf_RING"/>
</dbReference>
<dbReference type="PROSITE" id="PS50089">
    <property type="entry name" value="ZF_RING_2"/>
    <property type="match status" value="1"/>
</dbReference>
<protein>
    <recommendedName>
        <fullName evidence="6">RING-type domain-containing protein</fullName>
    </recommendedName>
</protein>
<keyword evidence="3" id="KW-0862">Zinc</keyword>
<keyword evidence="1" id="KW-0479">Metal-binding</keyword>
<dbReference type="InterPro" id="IPR013083">
    <property type="entry name" value="Znf_RING/FYVE/PHD"/>
</dbReference>
<evidence type="ECO:0000256" key="2">
    <source>
        <dbReference type="ARBA" id="ARBA00022771"/>
    </source>
</evidence>
<evidence type="ECO:0000313" key="7">
    <source>
        <dbReference type="EMBL" id="KAF2900574.1"/>
    </source>
</evidence>
<name>A0A8K0DA60_IGNLU</name>
<keyword evidence="5" id="KW-0472">Membrane</keyword>
<keyword evidence="8" id="KW-1185">Reference proteome</keyword>
<dbReference type="Proteomes" id="UP000801492">
    <property type="component" value="Unassembled WGS sequence"/>
</dbReference>
<dbReference type="Pfam" id="PF00097">
    <property type="entry name" value="zf-C3HC4"/>
    <property type="match status" value="1"/>
</dbReference>
<evidence type="ECO:0000256" key="1">
    <source>
        <dbReference type="ARBA" id="ARBA00022723"/>
    </source>
</evidence>
<dbReference type="OrthoDB" id="6671503at2759"/>
<comment type="caution">
    <text evidence="7">The sequence shown here is derived from an EMBL/GenBank/DDBJ whole genome shotgun (WGS) entry which is preliminary data.</text>
</comment>
<sequence>MRLTMKQVHEAVLPTVLELKFFNFEPIIFCLFALFAIYVLYQYIQYQIRKLDVYSFLFHRKKGGNTHIYNIESCPICLGEFKVPVRASCGHAFCMKCLLSYFQYNSYCWKCICPLCRGLIRDIYNLHIFDFCKKEKAEIKKMEKKLKTFIEKQNYSIAHLSRLEWICTNKWKSIFSAFSIIICFITILFWPKTSSF</sequence>
<dbReference type="SUPFAM" id="SSF57850">
    <property type="entry name" value="RING/U-box"/>
    <property type="match status" value="1"/>
</dbReference>
<dbReference type="GO" id="GO:0061630">
    <property type="term" value="F:ubiquitin protein ligase activity"/>
    <property type="evidence" value="ECO:0007669"/>
    <property type="project" value="InterPro"/>
</dbReference>
<keyword evidence="5" id="KW-1133">Transmembrane helix</keyword>
<proteinExistence type="predicted"/>
<dbReference type="AlphaFoldDB" id="A0A8K0DA60"/>
<dbReference type="SMART" id="SM00184">
    <property type="entry name" value="RING"/>
    <property type="match status" value="1"/>
</dbReference>
<feature type="transmembrane region" description="Helical" evidence="5">
    <location>
        <begin position="20"/>
        <end position="41"/>
    </location>
</feature>